<evidence type="ECO:0000256" key="1">
    <source>
        <dbReference type="ARBA" id="ARBA00004141"/>
    </source>
</evidence>
<proteinExistence type="inferred from homology"/>
<evidence type="ECO:0000313" key="12">
    <source>
        <dbReference type="EMBL" id="KAK5100246.1"/>
    </source>
</evidence>
<evidence type="ECO:0000256" key="11">
    <source>
        <dbReference type="SAM" id="MobiDB-lite"/>
    </source>
</evidence>
<accession>A0ABR0KM14</accession>
<keyword evidence="8 9" id="KW-0472">Membrane</keyword>
<comment type="subcellular location">
    <subcellularLocation>
        <location evidence="1">Membrane</location>
        <topology evidence="1">Multi-pass membrane protein</topology>
    </subcellularLocation>
</comment>
<reference evidence="12 13" key="1">
    <citation type="submission" date="2023-08" db="EMBL/GenBank/DDBJ databases">
        <title>Black Yeasts Isolated from many extreme environments.</title>
        <authorList>
            <person name="Coleine C."/>
            <person name="Stajich J.E."/>
            <person name="Selbmann L."/>
        </authorList>
    </citation>
    <scope>NUCLEOTIDE SEQUENCE [LARGE SCALE GENOMIC DNA]</scope>
    <source>
        <strain evidence="12 13">CCFEE 5885</strain>
    </source>
</reference>
<comment type="similarity">
    <text evidence="2 10">Belongs to the mitochondrial carrier (TC 2.A.29) family.</text>
</comment>
<protein>
    <recommendedName>
        <fullName evidence="14">Mitochondrial carrier protein</fullName>
    </recommendedName>
</protein>
<dbReference type="InterPro" id="IPR018108">
    <property type="entry name" value="MCP_transmembrane"/>
</dbReference>
<organism evidence="12 13">
    <name type="scientific">Lithohypha guttulata</name>
    <dbReference type="NCBI Taxonomy" id="1690604"/>
    <lineage>
        <taxon>Eukaryota</taxon>
        <taxon>Fungi</taxon>
        <taxon>Dikarya</taxon>
        <taxon>Ascomycota</taxon>
        <taxon>Pezizomycotina</taxon>
        <taxon>Eurotiomycetes</taxon>
        <taxon>Chaetothyriomycetidae</taxon>
        <taxon>Chaetothyriales</taxon>
        <taxon>Trichomeriaceae</taxon>
        <taxon>Lithohypha</taxon>
    </lineage>
</organism>
<dbReference type="PANTHER" id="PTHR45939:SF2">
    <property type="entry name" value="CARRIER PROTEIN, PUTATIVE (AFU_ORTHOLOGUE AFUA_2G13870)-RELATED"/>
    <property type="match status" value="1"/>
</dbReference>
<keyword evidence="6" id="KW-0999">Mitochondrion inner membrane</keyword>
<evidence type="ECO:0000256" key="3">
    <source>
        <dbReference type="ARBA" id="ARBA00022448"/>
    </source>
</evidence>
<comment type="caution">
    <text evidence="12">The sequence shown here is derived from an EMBL/GenBank/DDBJ whole genome shotgun (WGS) entry which is preliminary data.</text>
</comment>
<keyword evidence="7" id="KW-1133">Transmembrane helix</keyword>
<evidence type="ECO:0000256" key="2">
    <source>
        <dbReference type="ARBA" id="ARBA00006375"/>
    </source>
</evidence>
<feature type="region of interest" description="Disordered" evidence="11">
    <location>
        <begin position="292"/>
        <end position="317"/>
    </location>
</feature>
<sequence>MHGHGLHISAREHQIPYRRRLLTSVEDAFELYHKVKEENGNNSNVSSTSQHLLKSIGDGLAGSTGASISNVITYPLDLIITRLQIQRQLRKNAKEASEDEYKGLIDAAQKIYNNEGGLKGFYAGILSDTGKTIADSFIFFLLYDYLRKGRVRRNGGSSSLSALEELGVGFVAGATTKLCTTPIANVATRQQAAALANRGGKTPSFMEIATNIRAADGPSGFWSGYSASLILTLNPSLTFFLFEFFKRLTLPHSRRENPPASATFFLAALSKACASSVTYPFSLAKARLQAGNLSNKKEEEDEEETVEKNIHSSSQKVEQAEKKAAKNTLFSTFMTIYTNEGPTALYEGLHLEVLKAFVSHGITMSVKQFIARLISQLSYTLSIIFSRYTTTAANQASRLAERAKDSSVGYYDLSIKRVNDKVQEAASATKGKAHEVAEFVHEYVEEEENGEDWKDLYGTTGLSKWLDERFTDPEK</sequence>
<keyword evidence="5" id="KW-0677">Repeat</keyword>
<feature type="repeat" description="Solcar" evidence="9">
    <location>
        <begin position="262"/>
        <end position="373"/>
    </location>
</feature>
<evidence type="ECO:0000256" key="10">
    <source>
        <dbReference type="RuleBase" id="RU000488"/>
    </source>
</evidence>
<gene>
    <name evidence="12" type="ORF">LTR24_001041</name>
</gene>
<dbReference type="Gene3D" id="1.50.40.10">
    <property type="entry name" value="Mitochondrial carrier domain"/>
    <property type="match status" value="1"/>
</dbReference>
<dbReference type="SUPFAM" id="SSF103506">
    <property type="entry name" value="Mitochondrial carrier"/>
    <property type="match status" value="1"/>
</dbReference>
<evidence type="ECO:0000256" key="4">
    <source>
        <dbReference type="ARBA" id="ARBA00022692"/>
    </source>
</evidence>
<dbReference type="PROSITE" id="PS50920">
    <property type="entry name" value="SOLCAR"/>
    <property type="match status" value="3"/>
</dbReference>
<keyword evidence="13" id="KW-1185">Reference proteome</keyword>
<name>A0ABR0KM14_9EURO</name>
<evidence type="ECO:0000256" key="5">
    <source>
        <dbReference type="ARBA" id="ARBA00022737"/>
    </source>
</evidence>
<dbReference type="Proteomes" id="UP001345013">
    <property type="component" value="Unassembled WGS sequence"/>
</dbReference>
<evidence type="ECO:0000256" key="6">
    <source>
        <dbReference type="ARBA" id="ARBA00022792"/>
    </source>
</evidence>
<keyword evidence="3 10" id="KW-0813">Transport</keyword>
<dbReference type="Pfam" id="PF00153">
    <property type="entry name" value="Mito_carr"/>
    <property type="match status" value="3"/>
</dbReference>
<evidence type="ECO:0000256" key="8">
    <source>
        <dbReference type="ARBA" id="ARBA00023136"/>
    </source>
</evidence>
<keyword evidence="4 9" id="KW-0812">Transmembrane</keyword>
<dbReference type="InterPro" id="IPR052217">
    <property type="entry name" value="Mito/Peroxisomal_Carrier"/>
</dbReference>
<feature type="repeat" description="Solcar" evidence="9">
    <location>
        <begin position="160"/>
        <end position="248"/>
    </location>
</feature>
<evidence type="ECO:0000256" key="7">
    <source>
        <dbReference type="ARBA" id="ARBA00022989"/>
    </source>
</evidence>
<evidence type="ECO:0000256" key="9">
    <source>
        <dbReference type="PROSITE-ProRule" id="PRU00282"/>
    </source>
</evidence>
<dbReference type="EMBL" id="JAVRRG010000007">
    <property type="protein sequence ID" value="KAK5100246.1"/>
    <property type="molecule type" value="Genomic_DNA"/>
</dbReference>
<feature type="repeat" description="Solcar" evidence="9">
    <location>
        <begin position="53"/>
        <end position="149"/>
    </location>
</feature>
<keyword evidence="6" id="KW-0496">Mitochondrion</keyword>
<dbReference type="InterPro" id="IPR023395">
    <property type="entry name" value="MCP_dom_sf"/>
</dbReference>
<evidence type="ECO:0000313" key="13">
    <source>
        <dbReference type="Proteomes" id="UP001345013"/>
    </source>
</evidence>
<dbReference type="PANTHER" id="PTHR45939">
    <property type="entry name" value="PEROXISOMAL MEMBRANE PROTEIN PMP34-RELATED"/>
    <property type="match status" value="1"/>
</dbReference>
<evidence type="ECO:0008006" key="14">
    <source>
        <dbReference type="Google" id="ProtNLM"/>
    </source>
</evidence>